<keyword evidence="2" id="KW-1185">Reference proteome</keyword>
<name>A0A444Z773_ARAHY</name>
<comment type="caution">
    <text evidence="1">The sequence shown here is derived from an EMBL/GenBank/DDBJ whole genome shotgun (WGS) entry which is preliminary data.</text>
</comment>
<dbReference type="AlphaFoldDB" id="A0A444Z773"/>
<dbReference type="EMBL" id="SDMP01000015">
    <property type="protein sequence ID" value="RYR10010.1"/>
    <property type="molecule type" value="Genomic_DNA"/>
</dbReference>
<dbReference type="Proteomes" id="UP000289738">
    <property type="component" value="Chromosome B05"/>
</dbReference>
<evidence type="ECO:0000313" key="1">
    <source>
        <dbReference type="EMBL" id="RYR10010.1"/>
    </source>
</evidence>
<gene>
    <name evidence="1" type="ORF">Ahy_B05g078463</name>
</gene>
<organism evidence="1 2">
    <name type="scientific">Arachis hypogaea</name>
    <name type="common">Peanut</name>
    <dbReference type="NCBI Taxonomy" id="3818"/>
    <lineage>
        <taxon>Eukaryota</taxon>
        <taxon>Viridiplantae</taxon>
        <taxon>Streptophyta</taxon>
        <taxon>Embryophyta</taxon>
        <taxon>Tracheophyta</taxon>
        <taxon>Spermatophyta</taxon>
        <taxon>Magnoliopsida</taxon>
        <taxon>eudicotyledons</taxon>
        <taxon>Gunneridae</taxon>
        <taxon>Pentapetalae</taxon>
        <taxon>rosids</taxon>
        <taxon>fabids</taxon>
        <taxon>Fabales</taxon>
        <taxon>Fabaceae</taxon>
        <taxon>Papilionoideae</taxon>
        <taxon>50 kb inversion clade</taxon>
        <taxon>dalbergioids sensu lato</taxon>
        <taxon>Dalbergieae</taxon>
        <taxon>Pterocarpus clade</taxon>
        <taxon>Arachis</taxon>
    </lineage>
</organism>
<evidence type="ECO:0000313" key="2">
    <source>
        <dbReference type="Proteomes" id="UP000289738"/>
    </source>
</evidence>
<reference evidence="1 2" key="1">
    <citation type="submission" date="2019-01" db="EMBL/GenBank/DDBJ databases">
        <title>Sequencing of cultivated peanut Arachis hypogaea provides insights into genome evolution and oil improvement.</title>
        <authorList>
            <person name="Chen X."/>
        </authorList>
    </citation>
    <scope>NUCLEOTIDE SEQUENCE [LARGE SCALE GENOMIC DNA]</scope>
    <source>
        <strain evidence="2">cv. Fuhuasheng</strain>
        <tissue evidence="1">Leaves</tissue>
    </source>
</reference>
<protein>
    <submittedName>
        <fullName evidence="1">Uncharacterized protein</fullName>
    </submittedName>
</protein>
<sequence>MITVWRQPNNHFHTKAWVVSTLRLVYSSSSQSTNSLRFPKVKLHSSYHFLQLWPRNRGLVSNNIGALLFAFQHFLHWLA</sequence>
<proteinExistence type="predicted"/>
<accession>A0A444Z773</accession>